<dbReference type="AlphaFoldDB" id="A0A9N9AH14"/>
<gene>
    <name evidence="1" type="ORF">AGERDE_LOCUS5792</name>
</gene>
<reference evidence="1" key="1">
    <citation type="submission" date="2021-06" db="EMBL/GenBank/DDBJ databases">
        <authorList>
            <person name="Kallberg Y."/>
            <person name="Tangrot J."/>
            <person name="Rosling A."/>
        </authorList>
    </citation>
    <scope>NUCLEOTIDE SEQUENCE</scope>
    <source>
        <strain evidence="1">MT106</strain>
    </source>
</reference>
<evidence type="ECO:0000313" key="2">
    <source>
        <dbReference type="Proteomes" id="UP000789831"/>
    </source>
</evidence>
<dbReference type="EMBL" id="CAJVPL010000832">
    <property type="protein sequence ID" value="CAG8532749.1"/>
    <property type="molecule type" value="Genomic_DNA"/>
</dbReference>
<organism evidence="1 2">
    <name type="scientific">Ambispora gerdemannii</name>
    <dbReference type="NCBI Taxonomy" id="144530"/>
    <lineage>
        <taxon>Eukaryota</taxon>
        <taxon>Fungi</taxon>
        <taxon>Fungi incertae sedis</taxon>
        <taxon>Mucoromycota</taxon>
        <taxon>Glomeromycotina</taxon>
        <taxon>Glomeromycetes</taxon>
        <taxon>Archaeosporales</taxon>
        <taxon>Ambisporaceae</taxon>
        <taxon>Ambispora</taxon>
    </lineage>
</organism>
<name>A0A9N9AH14_9GLOM</name>
<accession>A0A9N9AH14</accession>
<proteinExistence type="predicted"/>
<evidence type="ECO:0000313" key="1">
    <source>
        <dbReference type="EMBL" id="CAG8532749.1"/>
    </source>
</evidence>
<sequence length="65" mass="7133">METTMVTSAKVTLTETTTGITIILAIKTTPAAVTVVESPSLKLPLNFYGYFNESETIMIQYVFVL</sequence>
<keyword evidence="2" id="KW-1185">Reference proteome</keyword>
<dbReference type="Proteomes" id="UP000789831">
    <property type="component" value="Unassembled WGS sequence"/>
</dbReference>
<comment type="caution">
    <text evidence="1">The sequence shown here is derived from an EMBL/GenBank/DDBJ whole genome shotgun (WGS) entry which is preliminary data.</text>
</comment>
<protein>
    <submittedName>
        <fullName evidence="1">7143_t:CDS:1</fullName>
    </submittedName>
</protein>